<keyword evidence="1" id="KW-0472">Membrane</keyword>
<feature type="transmembrane region" description="Helical" evidence="1">
    <location>
        <begin position="121"/>
        <end position="139"/>
    </location>
</feature>
<evidence type="ECO:0000313" key="2">
    <source>
        <dbReference type="EMBL" id="CAL4117196.1"/>
    </source>
</evidence>
<evidence type="ECO:0000313" key="3">
    <source>
        <dbReference type="Proteomes" id="UP001497623"/>
    </source>
</evidence>
<dbReference type="Proteomes" id="UP001497623">
    <property type="component" value="Unassembled WGS sequence"/>
</dbReference>
<reference evidence="2 3" key="1">
    <citation type="submission" date="2024-05" db="EMBL/GenBank/DDBJ databases">
        <authorList>
            <person name="Wallberg A."/>
        </authorList>
    </citation>
    <scope>NUCLEOTIDE SEQUENCE [LARGE SCALE GENOMIC DNA]</scope>
</reference>
<keyword evidence="3" id="KW-1185">Reference proteome</keyword>
<organism evidence="2 3">
    <name type="scientific">Meganyctiphanes norvegica</name>
    <name type="common">Northern krill</name>
    <name type="synonym">Thysanopoda norvegica</name>
    <dbReference type="NCBI Taxonomy" id="48144"/>
    <lineage>
        <taxon>Eukaryota</taxon>
        <taxon>Metazoa</taxon>
        <taxon>Ecdysozoa</taxon>
        <taxon>Arthropoda</taxon>
        <taxon>Crustacea</taxon>
        <taxon>Multicrustacea</taxon>
        <taxon>Malacostraca</taxon>
        <taxon>Eumalacostraca</taxon>
        <taxon>Eucarida</taxon>
        <taxon>Euphausiacea</taxon>
        <taxon>Euphausiidae</taxon>
        <taxon>Meganyctiphanes</taxon>
    </lineage>
</organism>
<name>A0AAV2R901_MEGNR</name>
<comment type="caution">
    <text evidence="2">The sequence shown here is derived from an EMBL/GenBank/DDBJ whole genome shotgun (WGS) entry which is preliminary data.</text>
</comment>
<keyword evidence="1" id="KW-1133">Transmembrane helix</keyword>
<evidence type="ECO:0000256" key="1">
    <source>
        <dbReference type="SAM" id="Phobius"/>
    </source>
</evidence>
<feature type="non-terminal residue" evidence="2">
    <location>
        <position position="1"/>
    </location>
</feature>
<sequence>IFYLVYAGVRGDTDRLIHGYDEYGNICGQENYQYFSNISASGIDHSSRPFCQVSINSNGVPERECNETCPTKGWTRILYYCFPSTSLETAAVKGTTIADGLFGKDFFENVGRDLKASWREIIYMSLIALVLALVVTAMLR</sequence>
<proteinExistence type="predicted"/>
<accession>A0AAV2R901</accession>
<protein>
    <submittedName>
        <fullName evidence="2">Uncharacterized protein</fullName>
    </submittedName>
</protein>
<dbReference type="EMBL" id="CAXKWB010016812">
    <property type="protein sequence ID" value="CAL4117196.1"/>
    <property type="molecule type" value="Genomic_DNA"/>
</dbReference>
<gene>
    <name evidence="2" type="ORF">MNOR_LOCUS21138</name>
</gene>
<feature type="non-terminal residue" evidence="2">
    <location>
        <position position="140"/>
    </location>
</feature>
<dbReference type="AlphaFoldDB" id="A0AAV2R901"/>
<keyword evidence="1" id="KW-0812">Transmembrane</keyword>